<evidence type="ECO:0000256" key="12">
    <source>
        <dbReference type="ARBA" id="ARBA00023065"/>
    </source>
</evidence>
<dbReference type="GO" id="GO:0005886">
    <property type="term" value="C:plasma membrane"/>
    <property type="evidence" value="ECO:0007669"/>
    <property type="project" value="UniProtKB-SubCell"/>
</dbReference>
<feature type="transmembrane region" description="Helical" evidence="16">
    <location>
        <begin position="600"/>
        <end position="622"/>
    </location>
</feature>
<evidence type="ECO:0000256" key="6">
    <source>
        <dbReference type="ARBA" id="ARBA00022475"/>
    </source>
</evidence>
<dbReference type="FunFam" id="3.40.50.2000:FF:000611">
    <property type="entry name" value="UDP-glucuronosyltransferase"/>
    <property type="match status" value="1"/>
</dbReference>
<reference evidence="20" key="1">
    <citation type="journal article" date="2008" name="Nat. Genet.">
        <title>The Pristionchus pacificus genome provides a unique perspective on nematode lifestyle and parasitism.</title>
        <authorList>
            <person name="Dieterich C."/>
            <person name="Clifton S.W."/>
            <person name="Schuster L.N."/>
            <person name="Chinwalla A."/>
            <person name="Delehaunty K."/>
            <person name="Dinkelacker I."/>
            <person name="Fulton L."/>
            <person name="Fulton R."/>
            <person name="Godfrey J."/>
            <person name="Minx P."/>
            <person name="Mitreva M."/>
            <person name="Roeseler W."/>
            <person name="Tian H."/>
            <person name="Witte H."/>
            <person name="Yang S.P."/>
            <person name="Wilson R.K."/>
            <person name="Sommer R.J."/>
        </authorList>
    </citation>
    <scope>NUCLEOTIDE SEQUENCE [LARGE SCALE GENOMIC DNA]</scope>
    <source>
        <strain evidence="20">PS312</strain>
    </source>
</reference>
<accession>A0A8R1YDW7</accession>
<name>A0A2A6C2P5_PRIPA</name>
<dbReference type="GO" id="GO:0008194">
    <property type="term" value="F:UDP-glycosyltransferase activity"/>
    <property type="evidence" value="ECO:0000318"/>
    <property type="project" value="GO_Central"/>
</dbReference>
<dbReference type="InterPro" id="IPR006202">
    <property type="entry name" value="Neur_chan_lig-bd"/>
</dbReference>
<dbReference type="CDD" id="cd19049">
    <property type="entry name" value="LGIC_TM_anion"/>
    <property type="match status" value="1"/>
</dbReference>
<dbReference type="InterPro" id="IPR006201">
    <property type="entry name" value="Neur_channel"/>
</dbReference>
<dbReference type="GO" id="GO:0015020">
    <property type="term" value="F:glucuronosyltransferase activity"/>
    <property type="evidence" value="ECO:0007669"/>
    <property type="project" value="UniProtKB-EC"/>
</dbReference>
<dbReference type="InterPro" id="IPR006029">
    <property type="entry name" value="Neurotrans-gated_channel_TM"/>
</dbReference>
<dbReference type="PRINTS" id="PR00252">
    <property type="entry name" value="NRIONCHANNEL"/>
</dbReference>
<keyword evidence="6" id="KW-1003">Cell membrane</keyword>
<evidence type="ECO:0000256" key="15">
    <source>
        <dbReference type="ARBA" id="ARBA00047475"/>
    </source>
</evidence>
<dbReference type="EC" id="2.4.1.17" evidence="4"/>
<evidence type="ECO:0000256" key="5">
    <source>
        <dbReference type="ARBA" id="ARBA00022448"/>
    </source>
</evidence>
<organism evidence="19 20">
    <name type="scientific">Pristionchus pacificus</name>
    <name type="common">Parasitic nematode worm</name>
    <dbReference type="NCBI Taxonomy" id="54126"/>
    <lineage>
        <taxon>Eukaryota</taxon>
        <taxon>Metazoa</taxon>
        <taxon>Ecdysozoa</taxon>
        <taxon>Nematoda</taxon>
        <taxon>Chromadorea</taxon>
        <taxon>Rhabditida</taxon>
        <taxon>Rhabditina</taxon>
        <taxon>Diplogasteromorpha</taxon>
        <taxon>Diplogasteroidea</taxon>
        <taxon>Neodiplogasteridae</taxon>
        <taxon>Pristionchus</taxon>
    </lineage>
</organism>
<feature type="domain" description="Neurotransmitter-gated ion-channel transmembrane" evidence="18">
    <location>
        <begin position="1333"/>
        <end position="1524"/>
    </location>
</feature>
<evidence type="ECO:0000313" key="19">
    <source>
        <dbReference type="EnsemblMetazoa" id="PPA05774.1"/>
    </source>
</evidence>
<dbReference type="Pfam" id="PF02932">
    <property type="entry name" value="Neur_chan_memb"/>
    <property type="match status" value="1"/>
</dbReference>
<keyword evidence="14 16" id="KW-0407">Ion channel</keyword>
<dbReference type="Gene3D" id="2.70.170.10">
    <property type="entry name" value="Neurotransmitter-gated ion-channel ligand-binding domain"/>
    <property type="match status" value="1"/>
</dbReference>
<evidence type="ECO:0000259" key="18">
    <source>
        <dbReference type="Pfam" id="PF02932"/>
    </source>
</evidence>
<comment type="similarity">
    <text evidence="3">Belongs to the UDP-glycosyltransferase family.</text>
</comment>
<sequence>MCKRVRGWSLGTHYEKGKEVALGEKMFYMISARSPFFPNKTNKLEKQLFVCGFSTLLCNLPYVIFQMHFVVNGHDPHQFVFLTSFCYPWIIRLKCLSPSLLLLYTNKIIRRDFIAYLGLARNAVSPETGRTLTMFLVYNPLLGRSHVNFMGKLSEILVEAGQEVVILAPTIDGSIPNAGTEKARKVIIIPPCATSIEFTEIVHDTVSANFWRTTSIAGMLHQTKKFLKTWVDQCNATLSHPGLLDSLRKEKFDVAITEPMDLCGIGIFHHLGIEKVAATLSIAAFEGAFDMIGLPSFASYVPGSMMSVGEKMTFFERVSNTISLAIGKYFFPYLFGATQRVFHEKFGSDFPGLIDIASKTSLWFYNSEPLVEFPRPILHKTIDIGGISVSDGHKKLNKTWSDIMDIRPKTVLLSFGTVAKSFLMPEEYKQTIREVFKKFPDVTFIWKYEKPEHRISEGIPNLIETTWVPQNDMLYDPRLSLFITHCGQGSATEATTAGIPLIVIPILGDQGRNAAVINRIGTGIVLEKVALEDTQILENALREALGTEKYREKARAVGEMIRNRPFAPKETFIRNMEFLARFGPLRMLDHYGRELNFIQYYLIDVFAFLTAIILVVMLSPIIEATITDIGADKVQKVITVPPSQSSIIFTETVNDLTSSNLWRTTSVAGMLQQAEKFIKAWFDQCNSTINHPGLIETLKNEKFDAAITEPMDMCGLGIFRHIGIEKVAATLSIAAMEGSFDMTGLPSFPSYVPGSMMTFSEKMTFSQRVGNTISLGIGKCFFPYLSKGVVDVFRSNFGQDFPDLDVLTRETSLWFYNAEPLIEFPRPILHKTIDIGGISVSAGHKPLNKTWSDIMNLRPKTVLLSFGTVAKSFLMPDNYKQTIRDTFKKFPNVTFIWKYEKPEHKISEGVPNIIESTWIPQNDMLYDARLSLFITHCGQGSTTEATTAGIPLIVIPILGDQGRNAAVIKRIGSGIVLVKEALESTEQLENALKEALGNEMQVSTLTQDLLRMFRYREKARATGEMIRNRPFSPRETFVRNMEFLARFGPLRMLDHYGRELNFIQYYLIDVFAFLAAIIPVVLFISYKSCKCLNTFFVSFLLLLTGIRLVSGAGMNELLELMEDRTIPISNGSALDLHLGFYIESVSNFRSQEMTFDVDLYMYTSWKDSRMAHNSSDEIILVSDRKARDMMWLPDLYFANARHCKFQEVTVPNFNLFIARDGLISYSLRATCSISCSLDLVNYPMDKQHCFIRVVSYAHTRDRLRVRWFDEAPIRKNSEIGLPEFEIERIQPNYCDGTYRYAITEKSYRTGSFSCLMASIYLERSLGYNLVQSYIPSGLIVMISWVSFFIDRRAVPARVTLSFTTLVSLTTLGNGLRYDLPQVSYSKAIDLWYGACLGFVFLSLIEFAAVNAYMRKCEKFMGVARQLSRRNALRARVVTTDSKTAKIFKDKHRKASYLEEQELLRENGEDMTFLGYPRKPGLKENPTSKHFTRISLEASHAALRIDKISRIIFPFTFIVFNLSYWCFYKSRA</sequence>
<proteinExistence type="inferred from homology"/>
<evidence type="ECO:0000256" key="11">
    <source>
        <dbReference type="ARBA" id="ARBA00022989"/>
    </source>
</evidence>
<dbReference type="CDD" id="cd18987">
    <property type="entry name" value="LGIC_ECD_anion"/>
    <property type="match status" value="1"/>
</dbReference>
<dbReference type="InterPro" id="IPR038050">
    <property type="entry name" value="Neuro_actylchol_rec"/>
</dbReference>
<evidence type="ECO:0000256" key="1">
    <source>
        <dbReference type="ARBA" id="ARBA00004141"/>
    </source>
</evidence>
<dbReference type="Pfam" id="PF02931">
    <property type="entry name" value="Neur_chan_LBD"/>
    <property type="match status" value="1"/>
</dbReference>
<evidence type="ECO:0000256" key="9">
    <source>
        <dbReference type="ARBA" id="ARBA00022692"/>
    </source>
</evidence>
<feature type="transmembrane region" description="Helical" evidence="16">
    <location>
        <begin position="1356"/>
        <end position="1375"/>
    </location>
</feature>
<keyword evidence="11 16" id="KW-1133">Transmembrane helix</keyword>
<feature type="transmembrane region" description="Helical" evidence="16">
    <location>
        <begin position="1063"/>
        <end position="1084"/>
    </location>
</feature>
<evidence type="ECO:0000256" key="3">
    <source>
        <dbReference type="ARBA" id="ARBA00009995"/>
    </source>
</evidence>
<dbReference type="Proteomes" id="UP000005239">
    <property type="component" value="Unassembled WGS sequence"/>
</dbReference>
<dbReference type="InterPro" id="IPR050271">
    <property type="entry name" value="UDP-glycosyltransferase"/>
</dbReference>
<feature type="transmembrane region" description="Helical" evidence="16">
    <location>
        <begin position="1330"/>
        <end position="1349"/>
    </location>
</feature>
<evidence type="ECO:0000313" key="20">
    <source>
        <dbReference type="Proteomes" id="UP000005239"/>
    </source>
</evidence>
<dbReference type="GO" id="GO:0005230">
    <property type="term" value="F:extracellular ligand-gated monoatomic ion channel activity"/>
    <property type="evidence" value="ECO:0007669"/>
    <property type="project" value="InterPro"/>
</dbReference>
<dbReference type="PROSITE" id="PS00236">
    <property type="entry name" value="NEUROTR_ION_CHANNEL"/>
    <property type="match status" value="1"/>
</dbReference>
<dbReference type="InterPro" id="IPR036734">
    <property type="entry name" value="Neur_chan_lig-bd_sf"/>
</dbReference>
<evidence type="ECO:0000256" key="13">
    <source>
        <dbReference type="ARBA" id="ARBA00023136"/>
    </source>
</evidence>
<dbReference type="InterPro" id="IPR006028">
    <property type="entry name" value="GABAA/Glycine_rcpt"/>
</dbReference>
<dbReference type="PANTHER" id="PTHR48043:SF23">
    <property type="entry name" value="UDP-GLUCURONOSYLTRANSFERASE"/>
    <property type="match status" value="1"/>
</dbReference>
<reference evidence="19" key="2">
    <citation type="submission" date="2022-06" db="UniProtKB">
        <authorList>
            <consortium name="EnsemblMetazoa"/>
        </authorList>
    </citation>
    <scope>IDENTIFICATION</scope>
    <source>
        <strain evidence="19">PS312</strain>
    </source>
</reference>
<dbReference type="InterPro" id="IPR002213">
    <property type="entry name" value="UDP_glucos_trans"/>
</dbReference>
<dbReference type="PRINTS" id="PR00253">
    <property type="entry name" value="GABAARECEPTR"/>
</dbReference>
<protein>
    <recommendedName>
        <fullName evidence="4">glucuronosyltransferase</fullName>
        <ecNumber evidence="4">2.4.1.17</ecNumber>
    </recommendedName>
</protein>
<dbReference type="FunFam" id="2.70.170.10:FF:000051">
    <property type="entry name" value="Ligand-Gated ion Channel"/>
    <property type="match status" value="1"/>
</dbReference>
<evidence type="ECO:0000256" key="7">
    <source>
        <dbReference type="ARBA" id="ARBA00022676"/>
    </source>
</evidence>
<comment type="caution">
    <text evidence="16">Lacks conserved residue(s) required for the propagation of feature annotation.</text>
</comment>
<comment type="catalytic activity">
    <reaction evidence="15">
        <text>glucuronate acceptor + UDP-alpha-D-glucuronate = acceptor beta-D-glucuronoside + UDP + H(+)</text>
        <dbReference type="Rhea" id="RHEA:21032"/>
        <dbReference type="ChEBI" id="CHEBI:15378"/>
        <dbReference type="ChEBI" id="CHEBI:58052"/>
        <dbReference type="ChEBI" id="CHEBI:58223"/>
        <dbReference type="ChEBI" id="CHEBI:132367"/>
        <dbReference type="ChEBI" id="CHEBI:132368"/>
        <dbReference type="EC" id="2.4.1.17"/>
    </reaction>
</comment>
<dbReference type="Gene3D" id="1.20.58.390">
    <property type="entry name" value="Neurotransmitter-gated ion-channel transmembrane domain"/>
    <property type="match status" value="1"/>
</dbReference>
<feature type="domain" description="Neurotransmitter-gated ion-channel ligand-binding" evidence="17">
    <location>
        <begin position="1115"/>
        <end position="1323"/>
    </location>
</feature>
<keyword evidence="13 16" id="KW-0472">Membrane</keyword>
<evidence type="ECO:0000259" key="17">
    <source>
        <dbReference type="Pfam" id="PF02931"/>
    </source>
</evidence>
<keyword evidence="7" id="KW-0328">Glycosyltransferase</keyword>
<dbReference type="SUPFAM" id="SSF90112">
    <property type="entry name" value="Neurotransmitter-gated ion-channel transmembrane pore"/>
    <property type="match status" value="1"/>
</dbReference>
<comment type="similarity">
    <text evidence="16">Belongs to the ligand-gated ion channel (TC 1.A.9) family.</text>
</comment>
<accession>A0A2A6C2P5</accession>
<dbReference type="PANTHER" id="PTHR48043">
    <property type="entry name" value="EG:EG0003.4 PROTEIN-RELATED"/>
    <property type="match status" value="1"/>
</dbReference>
<keyword evidence="8" id="KW-0808">Transferase</keyword>
<gene>
    <name evidence="19" type="primary">WBGene00095328</name>
</gene>
<keyword evidence="5 16" id="KW-0813">Transport</keyword>
<keyword evidence="10" id="KW-0732">Signal</keyword>
<feature type="transmembrane region" description="Helical" evidence="16">
    <location>
        <begin position="48"/>
        <end position="67"/>
    </location>
</feature>
<dbReference type="OrthoDB" id="5835829at2759"/>
<evidence type="ECO:0000256" key="10">
    <source>
        <dbReference type="ARBA" id="ARBA00022729"/>
    </source>
</evidence>
<feature type="transmembrane region" description="Helical" evidence="16">
    <location>
        <begin position="1390"/>
        <end position="1412"/>
    </location>
</feature>
<dbReference type="FunFam" id="3.40.50.2000:FF:000201">
    <property type="entry name" value="UDP-glucuronosyltransferase"/>
    <property type="match status" value="2"/>
</dbReference>
<comment type="subcellular location">
    <subcellularLocation>
        <location evidence="2">Cell membrane</location>
    </subcellularLocation>
    <subcellularLocation>
        <location evidence="1">Membrane</location>
        <topology evidence="1">Multi-pass membrane protein</topology>
    </subcellularLocation>
</comment>
<dbReference type="Gene3D" id="3.40.50.2000">
    <property type="entry name" value="Glycogen Phosphorylase B"/>
    <property type="match status" value="3"/>
</dbReference>
<evidence type="ECO:0000256" key="2">
    <source>
        <dbReference type="ARBA" id="ARBA00004236"/>
    </source>
</evidence>
<feature type="transmembrane region" description="Helical" evidence="16">
    <location>
        <begin position="1510"/>
        <end position="1529"/>
    </location>
</feature>
<keyword evidence="20" id="KW-1185">Reference proteome</keyword>
<dbReference type="CDD" id="cd03784">
    <property type="entry name" value="GT1_Gtf-like"/>
    <property type="match status" value="2"/>
</dbReference>
<evidence type="ECO:0000256" key="14">
    <source>
        <dbReference type="ARBA" id="ARBA00023303"/>
    </source>
</evidence>
<evidence type="ECO:0000256" key="4">
    <source>
        <dbReference type="ARBA" id="ARBA00012544"/>
    </source>
</evidence>
<dbReference type="SUPFAM" id="SSF63712">
    <property type="entry name" value="Nicotinic receptor ligand binding domain-like"/>
    <property type="match status" value="1"/>
</dbReference>
<dbReference type="InterPro" id="IPR018000">
    <property type="entry name" value="Neurotransmitter_ion_chnl_CS"/>
</dbReference>
<evidence type="ECO:0000256" key="16">
    <source>
        <dbReference type="RuleBase" id="RU000687"/>
    </source>
</evidence>
<dbReference type="EnsemblMetazoa" id="PPA05774.1">
    <property type="protein sequence ID" value="PPA05774.1"/>
    <property type="gene ID" value="WBGene00095328"/>
</dbReference>
<dbReference type="GO" id="GO:0004888">
    <property type="term" value="F:transmembrane signaling receptor activity"/>
    <property type="evidence" value="ECO:0007669"/>
    <property type="project" value="InterPro"/>
</dbReference>
<keyword evidence="12 16" id="KW-0406">Ion transport</keyword>
<dbReference type="SUPFAM" id="SSF53756">
    <property type="entry name" value="UDP-Glycosyltransferase/glycogen phosphorylase"/>
    <property type="match status" value="2"/>
</dbReference>
<evidence type="ECO:0000256" key="8">
    <source>
        <dbReference type="ARBA" id="ARBA00022679"/>
    </source>
</evidence>
<dbReference type="Pfam" id="PF00201">
    <property type="entry name" value="UDPGT"/>
    <property type="match status" value="2"/>
</dbReference>
<feature type="transmembrane region" description="Helical" evidence="16">
    <location>
        <begin position="79"/>
        <end position="104"/>
    </location>
</feature>
<dbReference type="InterPro" id="IPR036719">
    <property type="entry name" value="Neuro-gated_channel_TM_sf"/>
</dbReference>
<keyword evidence="9 16" id="KW-0812">Transmembrane</keyword>
<feature type="transmembrane region" description="Helical" evidence="16">
    <location>
        <begin position="1091"/>
        <end position="1110"/>
    </location>
</feature>